<dbReference type="Pfam" id="PF00903">
    <property type="entry name" value="Glyoxalase"/>
    <property type="match status" value="1"/>
</dbReference>
<dbReference type="SUPFAM" id="SSF54593">
    <property type="entry name" value="Glyoxalase/Bleomycin resistance protein/Dihydroxybiphenyl dioxygenase"/>
    <property type="match status" value="1"/>
</dbReference>
<protein>
    <submittedName>
        <fullName evidence="2">Glyoxalase/bleomycin resistance protein/dioxygenase superfamily protein</fullName>
    </submittedName>
</protein>
<evidence type="ECO:0000313" key="3">
    <source>
        <dbReference type="Proteomes" id="UP000252415"/>
    </source>
</evidence>
<accession>A0A368W6Y5</accession>
<feature type="domain" description="VOC" evidence="1">
    <location>
        <begin position="5"/>
        <end position="124"/>
    </location>
</feature>
<proteinExistence type="predicted"/>
<dbReference type="RefSeq" id="WP_114378017.1">
    <property type="nucleotide sequence ID" value="NZ_QPJD01000001.1"/>
</dbReference>
<gene>
    <name evidence="2" type="ORF">DFP97_10192</name>
</gene>
<dbReference type="CDD" id="cd06587">
    <property type="entry name" value="VOC"/>
    <property type="match status" value="1"/>
</dbReference>
<keyword evidence="3" id="KW-1185">Reference proteome</keyword>
<name>A0A368W6Y5_9BACL</name>
<evidence type="ECO:0000259" key="1">
    <source>
        <dbReference type="PROSITE" id="PS51819"/>
    </source>
</evidence>
<dbReference type="PROSITE" id="PS51819">
    <property type="entry name" value="VOC"/>
    <property type="match status" value="1"/>
</dbReference>
<evidence type="ECO:0000313" key="2">
    <source>
        <dbReference type="EMBL" id="RCW51750.1"/>
    </source>
</evidence>
<dbReference type="InterPro" id="IPR037523">
    <property type="entry name" value="VOC_core"/>
</dbReference>
<dbReference type="EMBL" id="QPJD01000001">
    <property type="protein sequence ID" value="RCW51750.1"/>
    <property type="molecule type" value="Genomic_DNA"/>
</dbReference>
<keyword evidence="2" id="KW-0223">Dioxygenase</keyword>
<comment type="caution">
    <text evidence="2">The sequence shown here is derived from an EMBL/GenBank/DDBJ whole genome shotgun (WGS) entry which is preliminary data.</text>
</comment>
<sequence length="138" mass="15867">MPVKLLGGIFIRVTHLEQSISFYSALGLRLRGIEEWDPGRGATFFPSPEHDGWPLMTLIESDEVQVLEHPAFSLNATDVKEMHKQLGLKGFKVTELEEWISPWNHHYMFDVYDPDGHPITLIEVTPLIEQTLAEEHFE</sequence>
<dbReference type="OrthoDB" id="291991at2"/>
<dbReference type="InterPro" id="IPR004360">
    <property type="entry name" value="Glyas_Fos-R_dOase_dom"/>
</dbReference>
<dbReference type="Proteomes" id="UP000252415">
    <property type="component" value="Unassembled WGS sequence"/>
</dbReference>
<dbReference type="GO" id="GO:0051213">
    <property type="term" value="F:dioxygenase activity"/>
    <property type="evidence" value="ECO:0007669"/>
    <property type="project" value="UniProtKB-KW"/>
</dbReference>
<reference evidence="2 3" key="1">
    <citation type="submission" date="2018-07" db="EMBL/GenBank/DDBJ databases">
        <title>Genomic Encyclopedia of Type Strains, Phase III (KMG-III): the genomes of soil and plant-associated and newly described type strains.</title>
        <authorList>
            <person name="Whitman W."/>
        </authorList>
    </citation>
    <scope>NUCLEOTIDE SEQUENCE [LARGE SCALE GENOMIC DNA]</scope>
    <source>
        <strain evidence="2 3">CECT 7506</strain>
    </source>
</reference>
<organism evidence="2 3">
    <name type="scientific">Paenibacillus prosopidis</name>
    <dbReference type="NCBI Taxonomy" id="630520"/>
    <lineage>
        <taxon>Bacteria</taxon>
        <taxon>Bacillati</taxon>
        <taxon>Bacillota</taxon>
        <taxon>Bacilli</taxon>
        <taxon>Bacillales</taxon>
        <taxon>Paenibacillaceae</taxon>
        <taxon>Paenibacillus</taxon>
    </lineage>
</organism>
<dbReference type="InterPro" id="IPR029068">
    <property type="entry name" value="Glyas_Bleomycin-R_OHBP_Dase"/>
</dbReference>
<keyword evidence="2" id="KW-0560">Oxidoreductase</keyword>
<dbReference type="AlphaFoldDB" id="A0A368W6Y5"/>
<dbReference type="Gene3D" id="3.10.180.10">
    <property type="entry name" value="2,3-Dihydroxybiphenyl 1,2-Dioxygenase, domain 1"/>
    <property type="match status" value="1"/>
</dbReference>